<name>A0ABQ0DBA4_9EUKA</name>
<keyword evidence="1" id="KW-0175">Coiled coil</keyword>
<dbReference type="Proteomes" id="UP001628156">
    <property type="component" value="Unassembled WGS sequence"/>
</dbReference>
<organism evidence="2 3">
    <name type="scientific">Entamoeba nuttalli</name>
    <dbReference type="NCBI Taxonomy" id="412467"/>
    <lineage>
        <taxon>Eukaryota</taxon>
        <taxon>Amoebozoa</taxon>
        <taxon>Evosea</taxon>
        <taxon>Archamoebae</taxon>
        <taxon>Mastigamoebida</taxon>
        <taxon>Entamoebidae</taxon>
        <taxon>Entamoeba</taxon>
    </lineage>
</organism>
<dbReference type="EMBL" id="BAAFRS010000047">
    <property type="protein sequence ID" value="GAB1219977.1"/>
    <property type="molecule type" value="Genomic_DNA"/>
</dbReference>
<sequence length="418" mass="49439">MKKESGNNNILTSIILRSIGVTSKYAGEFYCYKKNAEPEVIEMIKDKYGLSDDYLTKTKALFQVLNDSLIDKITWWAGRLFFNEFEMLMKVLKESNESSGQFLLQNATKIGLTQTQIVTLKKVFKIKEEEQLEYDEEKEVLKSTVKELQNTIQLNNKRIEELQYIIENSANKTKELQQQIDDLTITIKEIKRTTHSKDKSQENIIMEKDEEIKKLKNELNEIKGEETYKTEIKSLKQTINLLKIEIEKYDKENEELDMMLRKSEKEVDEKEQEVIEMKEKLDNIDKIKKELEETKFALITKEEETNKKILEYKEENNDMNEIKKLLKKTQNEKKVLEYEIIKLRKQIRSEINHSDSKTVQLNQNFTSVKEKMKLFEQLCEQRELREEHKQVKGRASETVLSNQKIISSKPRYTLSGKS</sequence>
<reference evidence="2 3" key="1">
    <citation type="journal article" date="2019" name="PLoS Negl. Trop. Dis.">
        <title>Whole genome sequencing of Entamoeba nuttalli reveals mammalian host-related molecular signatures and a novel octapeptide-repeat surface protein.</title>
        <authorList>
            <person name="Tanaka M."/>
            <person name="Makiuchi T."/>
            <person name="Komiyama T."/>
            <person name="Shiina T."/>
            <person name="Osaki K."/>
            <person name="Tachibana H."/>
        </authorList>
    </citation>
    <scope>NUCLEOTIDE SEQUENCE [LARGE SCALE GENOMIC DNA]</scope>
    <source>
        <strain evidence="2 3">P19-061405</strain>
    </source>
</reference>
<proteinExistence type="predicted"/>
<comment type="caution">
    <text evidence="2">The sequence shown here is derived from an EMBL/GenBank/DDBJ whole genome shotgun (WGS) entry which is preliminary data.</text>
</comment>
<protein>
    <submittedName>
        <fullName evidence="2">Uncharacterized protein</fullName>
    </submittedName>
</protein>
<feature type="coiled-coil region" evidence="1">
    <location>
        <begin position="127"/>
        <end position="346"/>
    </location>
</feature>
<evidence type="ECO:0000313" key="2">
    <source>
        <dbReference type="EMBL" id="GAB1219977.1"/>
    </source>
</evidence>
<evidence type="ECO:0000256" key="1">
    <source>
        <dbReference type="SAM" id="Coils"/>
    </source>
</evidence>
<evidence type="ECO:0000313" key="3">
    <source>
        <dbReference type="Proteomes" id="UP001628156"/>
    </source>
</evidence>
<gene>
    <name evidence="2" type="ORF">ENUP19_0047G0036</name>
</gene>
<keyword evidence="3" id="KW-1185">Reference proteome</keyword>
<accession>A0ABQ0DBA4</accession>